<dbReference type="EMBL" id="DF820455">
    <property type="protein sequence ID" value="GAK49185.1"/>
    <property type="molecule type" value="Genomic_DNA"/>
</dbReference>
<protein>
    <recommendedName>
        <fullName evidence="3">PIN domain-containing protein</fullName>
    </recommendedName>
</protein>
<proteinExistence type="predicted"/>
<sequence>MSDRIFIDTNVLIYLYSQEKEKQQIVLYPVNRIRTEMARRG</sequence>
<accession>A0A0S6VV89</accession>
<evidence type="ECO:0000313" key="2">
    <source>
        <dbReference type="Proteomes" id="UP000030700"/>
    </source>
</evidence>
<reference evidence="1" key="1">
    <citation type="journal article" date="2015" name="PeerJ">
        <title>First genomic representation of candidate bacterial phylum KSB3 points to enhanced environmental sensing as a trigger of wastewater bulking.</title>
        <authorList>
            <person name="Sekiguchi Y."/>
            <person name="Ohashi A."/>
            <person name="Parks D.H."/>
            <person name="Yamauchi T."/>
            <person name="Tyson G.W."/>
            <person name="Hugenholtz P."/>
        </authorList>
    </citation>
    <scope>NUCLEOTIDE SEQUENCE [LARGE SCALE GENOMIC DNA]</scope>
</reference>
<dbReference type="Proteomes" id="UP000030700">
    <property type="component" value="Unassembled WGS sequence"/>
</dbReference>
<gene>
    <name evidence="1" type="ORF">U14_00403</name>
</gene>
<evidence type="ECO:0008006" key="3">
    <source>
        <dbReference type="Google" id="ProtNLM"/>
    </source>
</evidence>
<dbReference type="HOGENOM" id="CLU_3266202_0_0_0"/>
<name>A0A0S6VV89_9BACT</name>
<dbReference type="STRING" id="1499966.U14_00403"/>
<dbReference type="AlphaFoldDB" id="A0A0S6VV89"/>
<keyword evidence="2" id="KW-1185">Reference proteome</keyword>
<evidence type="ECO:0000313" key="1">
    <source>
        <dbReference type="EMBL" id="GAK49185.1"/>
    </source>
</evidence>
<organism evidence="1">
    <name type="scientific">Candidatus Moduliflexus flocculans</name>
    <dbReference type="NCBI Taxonomy" id="1499966"/>
    <lineage>
        <taxon>Bacteria</taxon>
        <taxon>Candidatus Moduliflexota</taxon>
        <taxon>Candidatus Moduliflexia</taxon>
        <taxon>Candidatus Moduliflexales</taxon>
        <taxon>Candidatus Moduliflexaceae</taxon>
    </lineage>
</organism>